<dbReference type="Proteomes" id="UP000613208">
    <property type="component" value="Unassembled WGS sequence"/>
</dbReference>
<dbReference type="Gene3D" id="3.40.50.12580">
    <property type="match status" value="1"/>
</dbReference>
<proteinExistence type="predicted"/>
<dbReference type="InterPro" id="IPR001173">
    <property type="entry name" value="Glyco_trans_2-like"/>
</dbReference>
<dbReference type="RefSeq" id="WP_201311912.1">
    <property type="nucleotide sequence ID" value="NZ_BLYI01000062.1"/>
</dbReference>
<dbReference type="GO" id="GO:0016020">
    <property type="term" value="C:membrane"/>
    <property type="evidence" value="ECO:0007669"/>
    <property type="project" value="InterPro"/>
</dbReference>
<name>A0A916QAV7_9FIRM</name>
<dbReference type="Pfam" id="PF00535">
    <property type="entry name" value="Glycos_transf_2"/>
    <property type="match status" value="1"/>
</dbReference>
<reference evidence="2" key="1">
    <citation type="submission" date="2020-06" db="EMBL/GenBank/DDBJ databases">
        <title>Characterization of fructooligosaccharide metabolism and fructooligosaccharide-degrading enzymes in human commensal butyrate producers.</title>
        <authorList>
            <person name="Tanno H."/>
            <person name="Fujii T."/>
            <person name="Hirano K."/>
            <person name="Maeno S."/>
            <person name="Tonozuka T."/>
            <person name="Sakamoto M."/>
            <person name="Ohkuma M."/>
            <person name="Tochio T."/>
            <person name="Endo A."/>
        </authorList>
    </citation>
    <scope>NUCLEOTIDE SEQUENCE</scope>
    <source>
        <strain evidence="2">JCM 17466</strain>
    </source>
</reference>
<comment type="caution">
    <text evidence="2">The sequence shown here is derived from an EMBL/GenBank/DDBJ whole genome shotgun (WGS) entry which is preliminary data.</text>
</comment>
<evidence type="ECO:0000313" key="2">
    <source>
        <dbReference type="EMBL" id="GFO86251.1"/>
    </source>
</evidence>
<dbReference type="InterPro" id="IPR007554">
    <property type="entry name" value="Glycerophosphate_synth"/>
</dbReference>
<dbReference type="CDD" id="cd00761">
    <property type="entry name" value="Glyco_tranf_GTA_type"/>
    <property type="match status" value="1"/>
</dbReference>
<dbReference type="PANTHER" id="PTHR22916:SF3">
    <property type="entry name" value="UDP-GLCNAC:BETAGAL BETA-1,3-N-ACETYLGLUCOSAMINYLTRANSFERASE-LIKE PROTEIN 1"/>
    <property type="match status" value="1"/>
</dbReference>
<evidence type="ECO:0000259" key="1">
    <source>
        <dbReference type="Pfam" id="PF00535"/>
    </source>
</evidence>
<dbReference type="GO" id="GO:0047355">
    <property type="term" value="F:CDP-glycerol glycerophosphotransferase activity"/>
    <property type="evidence" value="ECO:0007669"/>
    <property type="project" value="InterPro"/>
</dbReference>
<dbReference type="AlphaFoldDB" id="A0A916QAV7"/>
<feature type="domain" description="Glycosyltransferase 2-like" evidence="1">
    <location>
        <begin position="10"/>
        <end position="171"/>
    </location>
</feature>
<protein>
    <submittedName>
        <fullName evidence="2">Minor teichoic acid biosynthesis protein GgaB</fullName>
    </submittedName>
</protein>
<dbReference type="SUPFAM" id="SSF53448">
    <property type="entry name" value="Nucleotide-diphospho-sugar transferases"/>
    <property type="match status" value="1"/>
</dbReference>
<dbReference type="InterPro" id="IPR029044">
    <property type="entry name" value="Nucleotide-diphossugar_trans"/>
</dbReference>
<dbReference type="EMBL" id="BLYI01000062">
    <property type="protein sequence ID" value="GFO86251.1"/>
    <property type="molecule type" value="Genomic_DNA"/>
</dbReference>
<dbReference type="PANTHER" id="PTHR22916">
    <property type="entry name" value="GLYCOSYLTRANSFERASE"/>
    <property type="match status" value="1"/>
</dbReference>
<keyword evidence="3" id="KW-1185">Reference proteome</keyword>
<accession>A0A916QAV7</accession>
<sequence length="892" mass="105052">MRINKRPMISVVTAVYNMESYLEEAIESIVNQTLGIDKIQLILVNDGSKDTSLDICRKYEKKYPDSVIVIDKENGGVSSARNLGLKKATGKFINFMDADDKLKEDACEKVLQFFERHDVDVVSLPLIYFDAKEGNHILNWKFSETRVVDIDREYEAVQMHISSSFIRREVVQKFRFLTKLKYGEDAELINKCILQKRKYGVISDTAYMYRFRASDDSAMQKSKKSYDNYFPVIRFLYWSLIKYEKQLSGKGHISKYLENLILYDLKWKLRRKEVDEEVFGEEGKGKFLEEVSELLQEIDDRSIMYLNRYPIIHKIFMLSIKYKIPIEEMEKQYKIISGEEDQFVVWKNFILSTVKSVKVFIEIIEIKNDTILLEGKIGGAIPKEKIGLSIITDCQGERREYPVIEKDDWRSDTFALNEDIKRRFYFKTPELAIKDDMKISCILHLGGVDTVMKIGGSNLAKLSNKYKKMYLLESGYLVSKELDALRVQKYTPELAAKYENEFIEEIKTRENLKRNELSSIKKVRKEYLDCLKSKKHIKTWVFMDRPNKADDNAEHLFRYAVQQNDGIRKYFVVSEDSVDYKRMKQYGTVLKYGSKEHQLAMMEADVIISSHANNHTYSPFPDKMTKYFTGFLTAKRVFLQHGITKDDLSEWLHKLNKDLKIFVTASPYEYESIVKGKYGYDNGEIILSGFPRYDNLKDFSENYILYLPTWDSSVLKLEDGMPVYSPEFKHSRLYKEINDFLNDKKLNEVLKKSGYKILFKPHPNMMKQIEDFEFSDNIVLAPDSWSYQKLFGKGKLLITDYSSTFFDFAYLKKPVIYYHVRSNHLASGYFDYDTMGMGKVVHNEADLIQQIEKYINNGFKLEEEYLRRTKKFFKYLDRNNCKRVYDVMLERF</sequence>
<dbReference type="InterPro" id="IPR043148">
    <property type="entry name" value="TagF_C"/>
</dbReference>
<dbReference type="Gene3D" id="3.90.550.10">
    <property type="entry name" value="Spore Coat Polysaccharide Biosynthesis Protein SpsA, Chain A"/>
    <property type="match status" value="1"/>
</dbReference>
<dbReference type="SUPFAM" id="SSF53756">
    <property type="entry name" value="UDP-Glycosyltransferase/glycogen phosphorylase"/>
    <property type="match status" value="1"/>
</dbReference>
<organism evidence="2 3">
    <name type="scientific">Anaerostipes butyraticus</name>
    <dbReference type="NCBI Taxonomy" id="645466"/>
    <lineage>
        <taxon>Bacteria</taxon>
        <taxon>Bacillati</taxon>
        <taxon>Bacillota</taxon>
        <taxon>Clostridia</taxon>
        <taxon>Lachnospirales</taxon>
        <taxon>Lachnospiraceae</taxon>
        <taxon>Anaerostipes</taxon>
    </lineage>
</organism>
<evidence type="ECO:0000313" key="3">
    <source>
        <dbReference type="Proteomes" id="UP000613208"/>
    </source>
</evidence>
<dbReference type="Pfam" id="PF04464">
    <property type="entry name" value="Glyphos_transf"/>
    <property type="match status" value="1"/>
</dbReference>
<dbReference type="GO" id="GO:0016758">
    <property type="term" value="F:hexosyltransferase activity"/>
    <property type="evidence" value="ECO:0007669"/>
    <property type="project" value="UniProtKB-ARBA"/>
</dbReference>
<gene>
    <name evidence="2" type="primary">ggaB</name>
    <name evidence="2" type="ORF">ANBU17_25980</name>
</gene>